<accession>A0A1Y2G1H5</accession>
<dbReference type="OrthoDB" id="446809at2759"/>
<dbReference type="InterPro" id="IPR000683">
    <property type="entry name" value="Gfo/Idh/MocA-like_OxRdtase_N"/>
</dbReference>
<dbReference type="GO" id="GO:0006740">
    <property type="term" value="P:NADPH regeneration"/>
    <property type="evidence" value="ECO:0007669"/>
    <property type="project" value="TreeGrafter"/>
</dbReference>
<comment type="caution">
    <text evidence="2">The sequence shown here is derived from an EMBL/GenBank/DDBJ whole genome shotgun (WGS) entry which is preliminary data.</text>
</comment>
<evidence type="ECO:0000259" key="1">
    <source>
        <dbReference type="Pfam" id="PF01408"/>
    </source>
</evidence>
<dbReference type="Proteomes" id="UP000193467">
    <property type="component" value="Unassembled WGS sequence"/>
</dbReference>
<dbReference type="EMBL" id="MCGR01000003">
    <property type="protein sequence ID" value="ORY90757.1"/>
    <property type="molecule type" value="Genomic_DNA"/>
</dbReference>
<feature type="domain" description="Gfo/Idh/MocA-like oxidoreductase N-terminal" evidence="1">
    <location>
        <begin position="16"/>
        <end position="137"/>
    </location>
</feature>
<evidence type="ECO:0000313" key="2">
    <source>
        <dbReference type="EMBL" id="ORY90757.1"/>
    </source>
</evidence>
<dbReference type="Gene3D" id="3.30.360.10">
    <property type="entry name" value="Dihydrodipicolinate Reductase, domain 2"/>
    <property type="match status" value="1"/>
</dbReference>
<dbReference type="GO" id="GO:0000166">
    <property type="term" value="F:nucleotide binding"/>
    <property type="evidence" value="ECO:0007669"/>
    <property type="project" value="InterPro"/>
</dbReference>
<dbReference type="PANTHER" id="PTHR42840:SF7">
    <property type="entry name" value="BINDING ROSSMANN FOLD OXIDOREDUCTASE, PUTATIVE (AFU_ORTHOLOGUE AFUA_4G10190)-RELATED"/>
    <property type="match status" value="1"/>
</dbReference>
<name>A0A1Y2G1H5_9BASI</name>
<dbReference type="SUPFAM" id="SSF55347">
    <property type="entry name" value="Glyceraldehyde-3-phosphate dehydrogenase-like, C-terminal domain"/>
    <property type="match status" value="1"/>
</dbReference>
<dbReference type="AlphaFoldDB" id="A0A1Y2G1H5"/>
<organism evidence="2 3">
    <name type="scientific">Leucosporidium creatinivorum</name>
    <dbReference type="NCBI Taxonomy" id="106004"/>
    <lineage>
        <taxon>Eukaryota</taxon>
        <taxon>Fungi</taxon>
        <taxon>Dikarya</taxon>
        <taxon>Basidiomycota</taxon>
        <taxon>Pucciniomycotina</taxon>
        <taxon>Microbotryomycetes</taxon>
        <taxon>Leucosporidiales</taxon>
        <taxon>Leucosporidium</taxon>
    </lineage>
</organism>
<dbReference type="GO" id="GO:0016491">
    <property type="term" value="F:oxidoreductase activity"/>
    <property type="evidence" value="ECO:0007669"/>
    <property type="project" value="TreeGrafter"/>
</dbReference>
<sequence length="372" mass="40864">MSILTNAASDAAPRVLRVGIVGAGEVAQTTHLPTLQQLNHLFKVVALCDVSNDSLAHCATKYGIQKTYTNFSDMAKDSEIDVVMILTADEYHAAYAVEAADNGKAVFIEKPMALTHADAQSIIDAEARNKVTIFVGYMRRYATAFEVAKKEIQSIKKIDYVRVRDIIGFNHFFVDQCGFFPAKFTDFPADSNADRLARGEKIAQAALGELTKNPRNTGLYRLLGGLGSHDLSAMRELIGLPKSCFAASRPASAPFLTALFEYEGFTALYETGIDSVAKFDAHIEVHGEGKRIKVTYDTPYIKGLPITVTILEADSEGRFQERIIRPTYKDAYTIELEELHKCVVDGAPCKTSPSDAAEDLKIFDMIMGALKN</sequence>
<evidence type="ECO:0000313" key="3">
    <source>
        <dbReference type="Proteomes" id="UP000193467"/>
    </source>
</evidence>
<dbReference type="SUPFAM" id="SSF51735">
    <property type="entry name" value="NAD(P)-binding Rossmann-fold domains"/>
    <property type="match status" value="1"/>
</dbReference>
<protein>
    <recommendedName>
        <fullName evidence="1">Gfo/Idh/MocA-like oxidoreductase N-terminal domain-containing protein</fullName>
    </recommendedName>
</protein>
<reference evidence="2 3" key="1">
    <citation type="submission" date="2016-07" db="EMBL/GenBank/DDBJ databases">
        <title>Pervasive Adenine N6-methylation of Active Genes in Fungi.</title>
        <authorList>
            <consortium name="DOE Joint Genome Institute"/>
            <person name="Mondo S.J."/>
            <person name="Dannebaum R.O."/>
            <person name="Kuo R.C."/>
            <person name="Labutti K."/>
            <person name="Haridas S."/>
            <person name="Kuo A."/>
            <person name="Salamov A."/>
            <person name="Ahrendt S.R."/>
            <person name="Lipzen A."/>
            <person name="Sullivan W."/>
            <person name="Andreopoulos W.B."/>
            <person name="Clum A."/>
            <person name="Lindquist E."/>
            <person name="Daum C."/>
            <person name="Ramamoorthy G.K."/>
            <person name="Gryganskyi A."/>
            <person name="Culley D."/>
            <person name="Magnuson J.K."/>
            <person name="James T.Y."/>
            <person name="O'Malley M.A."/>
            <person name="Stajich J.E."/>
            <person name="Spatafora J.W."/>
            <person name="Visel A."/>
            <person name="Grigoriev I.V."/>
        </authorList>
    </citation>
    <scope>NUCLEOTIDE SEQUENCE [LARGE SCALE GENOMIC DNA]</scope>
    <source>
        <strain evidence="2 3">62-1032</strain>
    </source>
</reference>
<dbReference type="STRING" id="106004.A0A1Y2G1H5"/>
<dbReference type="PANTHER" id="PTHR42840">
    <property type="entry name" value="NAD(P)-BINDING ROSSMANN-FOLD SUPERFAMILY PROTEIN-RELATED"/>
    <property type="match status" value="1"/>
</dbReference>
<keyword evidence="3" id="KW-1185">Reference proteome</keyword>
<dbReference type="InParanoid" id="A0A1Y2G1H5"/>
<dbReference type="Pfam" id="PF01408">
    <property type="entry name" value="GFO_IDH_MocA"/>
    <property type="match status" value="1"/>
</dbReference>
<dbReference type="GO" id="GO:0005737">
    <property type="term" value="C:cytoplasm"/>
    <property type="evidence" value="ECO:0007669"/>
    <property type="project" value="TreeGrafter"/>
</dbReference>
<dbReference type="Gene3D" id="3.40.50.720">
    <property type="entry name" value="NAD(P)-binding Rossmann-like Domain"/>
    <property type="match status" value="1"/>
</dbReference>
<proteinExistence type="predicted"/>
<dbReference type="InterPro" id="IPR036291">
    <property type="entry name" value="NAD(P)-bd_dom_sf"/>
</dbReference>
<gene>
    <name evidence="2" type="ORF">BCR35DRAFT_286978</name>
</gene>